<accession>A0A9W6BDQ5</accession>
<dbReference type="EMBL" id="BRXU01000003">
    <property type="protein sequence ID" value="GLC49853.1"/>
    <property type="molecule type" value="Genomic_DNA"/>
</dbReference>
<feature type="region of interest" description="Disordered" evidence="1">
    <location>
        <begin position="356"/>
        <end position="387"/>
    </location>
</feature>
<protein>
    <submittedName>
        <fullName evidence="2">Uncharacterized protein</fullName>
    </submittedName>
</protein>
<evidence type="ECO:0000313" key="3">
    <source>
        <dbReference type="Proteomes" id="UP001165080"/>
    </source>
</evidence>
<dbReference type="AlphaFoldDB" id="A0A9W6BDQ5"/>
<comment type="caution">
    <text evidence="2">The sequence shown here is derived from an EMBL/GenBank/DDBJ whole genome shotgun (WGS) entry which is preliminary data.</text>
</comment>
<sequence length="387" mass="41148">MLQLPTRPCPTRTAGNSGAGSRSKLACARAPCALSGRSCGGAASARSSLRAVTPRPRVAGNKKWQLLAAGASNGTPFDTQMTAAPGGGGNPAGVLSPELAHCDMDKFEAWWQKQHQSGALSNPNYPGNMPGSDPTFPGRVDIANALELVASWLPGDQPGMVLLNQRSREVFECFCDHKGRPAHVPESWNQVCARKPAAGHEETMSIISPCADATIFVVLDIVSFVLALAGLQAALSRYVRNEVAAMLVEEAPEFVNIFRGIIDELRMANGFREMVGPIVKILYAFNRLGGIKILTRTLADRMPWWEWFKASIVMAFVVGAWLGTDGAALIAELFLAGAALEQLVEDSLALAKACAPTTQPVDPKPKEQQRDSSSSSGQVAAAAGQLQ</sequence>
<name>A0A9W6BDQ5_9CHLO</name>
<organism evidence="2 3">
    <name type="scientific">Pleodorina starrii</name>
    <dbReference type="NCBI Taxonomy" id="330485"/>
    <lineage>
        <taxon>Eukaryota</taxon>
        <taxon>Viridiplantae</taxon>
        <taxon>Chlorophyta</taxon>
        <taxon>core chlorophytes</taxon>
        <taxon>Chlorophyceae</taxon>
        <taxon>CS clade</taxon>
        <taxon>Chlamydomonadales</taxon>
        <taxon>Volvocaceae</taxon>
        <taxon>Pleodorina</taxon>
    </lineage>
</organism>
<reference evidence="2 3" key="1">
    <citation type="journal article" date="2023" name="Commun. Biol.">
        <title>Reorganization of the ancestral sex-determining regions during the evolution of trioecy in Pleodorina starrii.</title>
        <authorList>
            <person name="Takahashi K."/>
            <person name="Suzuki S."/>
            <person name="Kawai-Toyooka H."/>
            <person name="Yamamoto K."/>
            <person name="Hamaji T."/>
            <person name="Ootsuki R."/>
            <person name="Yamaguchi H."/>
            <person name="Kawachi M."/>
            <person name="Higashiyama T."/>
            <person name="Nozaki H."/>
        </authorList>
    </citation>
    <scope>NUCLEOTIDE SEQUENCE [LARGE SCALE GENOMIC DNA]</scope>
    <source>
        <strain evidence="2 3">NIES-4479</strain>
    </source>
</reference>
<feature type="region of interest" description="Disordered" evidence="1">
    <location>
        <begin position="1"/>
        <end position="22"/>
    </location>
</feature>
<evidence type="ECO:0000313" key="2">
    <source>
        <dbReference type="EMBL" id="GLC49853.1"/>
    </source>
</evidence>
<gene>
    <name evidence="2" type="primary">PLEST008971</name>
    <name evidence="2" type="ORF">PLESTB_000315900</name>
</gene>
<proteinExistence type="predicted"/>
<feature type="compositionally biased region" description="Low complexity" evidence="1">
    <location>
        <begin position="371"/>
        <end position="387"/>
    </location>
</feature>
<dbReference type="Proteomes" id="UP001165080">
    <property type="component" value="Unassembled WGS sequence"/>
</dbReference>
<keyword evidence="3" id="KW-1185">Reference proteome</keyword>
<evidence type="ECO:0000256" key="1">
    <source>
        <dbReference type="SAM" id="MobiDB-lite"/>
    </source>
</evidence>